<sequence length="176" mass="19550">MIYSEHDTAESGVSVADKGFISWLVTRFVGWGERILNCRAYVQTRSSGSVPAIPAPLLARCSHQRSSALLTHPTSCIEPEPCYACMKTTRIQDYGSLYALVDQGESSPPFLSFTLSAHLFLYPAKTLLITRETTVPLPPTQPSSMSLSPADFSHVFVIQTLSCRFSVPTWFSHRYK</sequence>
<reference evidence="1 2" key="1">
    <citation type="submission" date="2014-04" db="EMBL/GenBank/DDBJ databases">
        <authorList>
            <consortium name="DOE Joint Genome Institute"/>
            <person name="Kuo A."/>
            <person name="Kohler A."/>
            <person name="Nagy L.G."/>
            <person name="Floudas D."/>
            <person name="Copeland A."/>
            <person name="Barry K.W."/>
            <person name="Cichocki N."/>
            <person name="Veneault-Fourrey C."/>
            <person name="LaButti K."/>
            <person name="Lindquist E.A."/>
            <person name="Lipzen A."/>
            <person name="Lundell T."/>
            <person name="Morin E."/>
            <person name="Murat C."/>
            <person name="Sun H."/>
            <person name="Tunlid A."/>
            <person name="Henrissat B."/>
            <person name="Grigoriev I.V."/>
            <person name="Hibbett D.S."/>
            <person name="Martin F."/>
            <person name="Nordberg H.P."/>
            <person name="Cantor M.N."/>
            <person name="Hua S.X."/>
        </authorList>
    </citation>
    <scope>NUCLEOTIDE SEQUENCE [LARGE SCALE GENOMIC DNA]</scope>
    <source>
        <strain evidence="1 2">LaAM-08-1</strain>
    </source>
</reference>
<reference evidence="2" key="2">
    <citation type="submission" date="2015-01" db="EMBL/GenBank/DDBJ databases">
        <title>Evolutionary Origins and Diversification of the Mycorrhizal Mutualists.</title>
        <authorList>
            <consortium name="DOE Joint Genome Institute"/>
            <consortium name="Mycorrhizal Genomics Consortium"/>
            <person name="Kohler A."/>
            <person name="Kuo A."/>
            <person name="Nagy L.G."/>
            <person name="Floudas D."/>
            <person name="Copeland A."/>
            <person name="Barry K.W."/>
            <person name="Cichocki N."/>
            <person name="Veneault-Fourrey C."/>
            <person name="LaButti K."/>
            <person name="Lindquist E.A."/>
            <person name="Lipzen A."/>
            <person name="Lundell T."/>
            <person name="Morin E."/>
            <person name="Murat C."/>
            <person name="Riley R."/>
            <person name="Ohm R."/>
            <person name="Sun H."/>
            <person name="Tunlid A."/>
            <person name="Henrissat B."/>
            <person name="Grigoriev I.V."/>
            <person name="Hibbett D.S."/>
            <person name="Martin F."/>
        </authorList>
    </citation>
    <scope>NUCLEOTIDE SEQUENCE [LARGE SCALE GENOMIC DNA]</scope>
    <source>
        <strain evidence="2">LaAM-08-1</strain>
    </source>
</reference>
<name>A0A0C9X4N5_9AGAR</name>
<dbReference type="EMBL" id="KN839004">
    <property type="protein sequence ID" value="KIJ91462.1"/>
    <property type="molecule type" value="Genomic_DNA"/>
</dbReference>
<proteinExistence type="predicted"/>
<dbReference type="HOGENOM" id="CLU_1536135_0_0_1"/>
<evidence type="ECO:0000313" key="1">
    <source>
        <dbReference type="EMBL" id="KIJ91462.1"/>
    </source>
</evidence>
<accession>A0A0C9X4N5</accession>
<evidence type="ECO:0000313" key="2">
    <source>
        <dbReference type="Proteomes" id="UP000054477"/>
    </source>
</evidence>
<protein>
    <submittedName>
        <fullName evidence="1">Uncharacterized protein</fullName>
    </submittedName>
</protein>
<dbReference type="AlphaFoldDB" id="A0A0C9X4N5"/>
<keyword evidence="2" id="KW-1185">Reference proteome</keyword>
<dbReference type="Proteomes" id="UP000054477">
    <property type="component" value="Unassembled WGS sequence"/>
</dbReference>
<organism evidence="1 2">
    <name type="scientific">Laccaria amethystina LaAM-08-1</name>
    <dbReference type="NCBI Taxonomy" id="1095629"/>
    <lineage>
        <taxon>Eukaryota</taxon>
        <taxon>Fungi</taxon>
        <taxon>Dikarya</taxon>
        <taxon>Basidiomycota</taxon>
        <taxon>Agaricomycotina</taxon>
        <taxon>Agaricomycetes</taxon>
        <taxon>Agaricomycetidae</taxon>
        <taxon>Agaricales</taxon>
        <taxon>Agaricineae</taxon>
        <taxon>Hydnangiaceae</taxon>
        <taxon>Laccaria</taxon>
    </lineage>
</organism>
<gene>
    <name evidence="1" type="ORF">K443DRAFT_686039</name>
</gene>